<dbReference type="InterPro" id="IPR006037">
    <property type="entry name" value="RCK_C"/>
</dbReference>
<dbReference type="EMBL" id="QMDL01000002">
    <property type="protein sequence ID" value="RMJ04581.1"/>
    <property type="molecule type" value="Genomic_DNA"/>
</dbReference>
<reference evidence="10 11" key="1">
    <citation type="submission" date="2018-08" db="EMBL/GenBank/DDBJ databases">
        <title>Whole Genome Sequence of the Moderate Halophilic Marine Bacterium Marinobacter litoralis Sw-45.</title>
        <authorList>
            <person name="Musa H."/>
        </authorList>
    </citation>
    <scope>NUCLEOTIDE SEQUENCE [LARGE SCALE GENOMIC DNA]</scope>
    <source>
        <strain evidence="10 11">Sw-45</strain>
    </source>
</reference>
<dbReference type="GO" id="GO:0008324">
    <property type="term" value="F:monoatomic cation transmembrane transporter activity"/>
    <property type="evidence" value="ECO:0007669"/>
    <property type="project" value="InterPro"/>
</dbReference>
<dbReference type="InterPro" id="IPR051679">
    <property type="entry name" value="DASS-Related_Transporters"/>
</dbReference>
<dbReference type="PROSITE" id="PS01271">
    <property type="entry name" value="NA_SULFATE"/>
    <property type="match status" value="1"/>
</dbReference>
<feature type="domain" description="RCK C-terminal" evidence="9">
    <location>
        <begin position="419"/>
        <end position="504"/>
    </location>
</feature>
<keyword evidence="6 8" id="KW-0472">Membrane</keyword>
<dbReference type="SUPFAM" id="SSF116726">
    <property type="entry name" value="TrkA C-terminal domain-like"/>
    <property type="match status" value="2"/>
</dbReference>
<dbReference type="InterPro" id="IPR004680">
    <property type="entry name" value="Cit_transptr-like_dom"/>
</dbReference>
<feature type="transmembrane region" description="Helical" evidence="8">
    <location>
        <begin position="158"/>
        <end position="177"/>
    </location>
</feature>
<gene>
    <name evidence="10" type="ORF">DOQ08_01904</name>
</gene>
<dbReference type="GO" id="GO:0005886">
    <property type="term" value="C:plasma membrane"/>
    <property type="evidence" value="ECO:0007669"/>
    <property type="project" value="TreeGrafter"/>
</dbReference>
<dbReference type="PANTHER" id="PTHR43652">
    <property type="entry name" value="BASIC AMINO ACID ANTIPORTER YFCC-RELATED"/>
    <property type="match status" value="1"/>
</dbReference>
<evidence type="ECO:0000256" key="3">
    <source>
        <dbReference type="ARBA" id="ARBA00022692"/>
    </source>
</evidence>
<dbReference type="Proteomes" id="UP000265903">
    <property type="component" value="Unassembled WGS sequence"/>
</dbReference>
<keyword evidence="3 8" id="KW-0812">Transmembrane</keyword>
<evidence type="ECO:0000256" key="6">
    <source>
        <dbReference type="ARBA" id="ARBA00023136"/>
    </source>
</evidence>
<feature type="compositionally biased region" description="Basic and acidic residues" evidence="7">
    <location>
        <begin position="410"/>
        <end position="423"/>
    </location>
</feature>
<feature type="transmembrane region" description="Helical" evidence="8">
    <location>
        <begin position="197"/>
        <end position="224"/>
    </location>
</feature>
<feature type="transmembrane region" description="Helical" evidence="8">
    <location>
        <begin position="689"/>
        <end position="709"/>
    </location>
</feature>
<organism evidence="10 11">
    <name type="scientific">Marinobacter litoralis</name>
    <dbReference type="NCBI Taxonomy" id="187981"/>
    <lineage>
        <taxon>Bacteria</taxon>
        <taxon>Pseudomonadati</taxon>
        <taxon>Pseudomonadota</taxon>
        <taxon>Gammaproteobacteria</taxon>
        <taxon>Pseudomonadales</taxon>
        <taxon>Marinobacteraceae</taxon>
        <taxon>Marinobacter</taxon>
    </lineage>
</organism>
<evidence type="ECO:0000313" key="11">
    <source>
        <dbReference type="Proteomes" id="UP000265903"/>
    </source>
</evidence>
<dbReference type="Pfam" id="PF02080">
    <property type="entry name" value="TrkA_C"/>
    <property type="match status" value="2"/>
</dbReference>
<keyword evidence="2" id="KW-0813">Transport</keyword>
<dbReference type="GO" id="GO:0006813">
    <property type="term" value="P:potassium ion transport"/>
    <property type="evidence" value="ECO:0007669"/>
    <property type="project" value="InterPro"/>
</dbReference>
<feature type="transmembrane region" description="Helical" evidence="8">
    <location>
        <begin position="565"/>
        <end position="584"/>
    </location>
</feature>
<proteinExistence type="predicted"/>
<dbReference type="InterPro" id="IPR036721">
    <property type="entry name" value="RCK_C_sf"/>
</dbReference>
<dbReference type="Pfam" id="PF03600">
    <property type="entry name" value="CitMHS"/>
    <property type="match status" value="1"/>
</dbReference>
<keyword evidence="4" id="KW-0677">Repeat</keyword>
<feature type="transmembrane region" description="Helical" evidence="8">
    <location>
        <begin position="542"/>
        <end position="558"/>
    </location>
</feature>
<evidence type="ECO:0000256" key="8">
    <source>
        <dbReference type="SAM" id="Phobius"/>
    </source>
</evidence>
<feature type="transmembrane region" description="Helical" evidence="8">
    <location>
        <begin position="276"/>
        <end position="296"/>
    </location>
</feature>
<evidence type="ECO:0000256" key="7">
    <source>
        <dbReference type="SAM" id="MobiDB-lite"/>
    </source>
</evidence>
<dbReference type="Gene3D" id="3.30.70.1450">
    <property type="entry name" value="Regulator of K+ conductance, C-terminal domain"/>
    <property type="match status" value="2"/>
</dbReference>
<feature type="transmembrane region" description="Helical" evidence="8">
    <location>
        <begin position="519"/>
        <end position="536"/>
    </location>
</feature>
<dbReference type="PROSITE" id="PS51202">
    <property type="entry name" value="RCK_C"/>
    <property type="match status" value="2"/>
</dbReference>
<keyword evidence="5 8" id="KW-1133">Transmembrane helix</keyword>
<feature type="region of interest" description="Disordered" evidence="7">
    <location>
        <begin position="397"/>
        <end position="423"/>
    </location>
</feature>
<evidence type="ECO:0000256" key="5">
    <source>
        <dbReference type="ARBA" id="ARBA00022989"/>
    </source>
</evidence>
<name>A0A3M2RH04_9GAMM</name>
<dbReference type="InterPro" id="IPR031312">
    <property type="entry name" value="Na/sul_symport_CS"/>
</dbReference>
<feature type="transmembrane region" description="Helical" evidence="8">
    <location>
        <begin position="130"/>
        <end position="151"/>
    </location>
</feature>
<evidence type="ECO:0000313" key="10">
    <source>
        <dbReference type="EMBL" id="RMJ04581.1"/>
    </source>
</evidence>
<evidence type="ECO:0000256" key="2">
    <source>
        <dbReference type="ARBA" id="ARBA00022448"/>
    </source>
</evidence>
<sequence length="710" mass="75547">MEIGLPVVQGETALPVRLNIRSLFLRDPLRQRSVALNILLEYTNRRLRARRRLINWIQRVAARAGNECSCQMYKWLTLFNLRLSCFWCFVVCCKNTGKRSEPLNIEQGTVFLVLGITLAMFVWNRLRFDVVAMLALLAIAVAGLVPSADLFAGFGHPAVITVAAVLVISQGLVNSGFVDAIAKLLGRVGQNAVLQVITLTGVVALCSAFINNVGALALLMPVAIWMSRKSGRSPSLLLMPLAFGSLLGGTITLIGTPPNIIIASYREVGTFGLVDFAPAGLAITVAGIAFIGLVGWRFTPKRDDPASDDKLFNVGDYVTELRVPEGSGYAGSTLHNLLTSGEEDKSVVVLALIRDEKSSPAPSSYLVLREGDVLLVQADTESLQEFVDSTGLALANAVEGEDGANEGEEPAGKGRSREDKEEKIATGDVRLTEAVITPSSLLIGRTTNRFNLREHYGLNVVAIARQGHRLTQRLSDTRFRSGDILLVQAHESKVMATLQTLGCLPLAERELTLGRQKSLWLAGGLFIAAIGLILSGLLAPPVALVACAVAMVLVGLLDTTEAYKAIDWSVIVLLAAMIPVGQALDATGGADLIAGQILAVAEGQAGWVALTIILVGSMLLSNVVNNAAAAVLVAPIALGLSLQLDLSSDAALMGVAVGTSCAFLTPIGHQSNVLVMEPGGYRFADYWRLGLPLSVVVTVVAVPVILWVWA</sequence>
<feature type="transmembrane region" description="Helical" evidence="8">
    <location>
        <begin position="627"/>
        <end position="644"/>
    </location>
</feature>
<feature type="transmembrane region" description="Helical" evidence="8">
    <location>
        <begin position="236"/>
        <end position="256"/>
    </location>
</feature>
<dbReference type="AlphaFoldDB" id="A0A3M2RH04"/>
<feature type="compositionally biased region" description="Acidic residues" evidence="7">
    <location>
        <begin position="399"/>
        <end position="409"/>
    </location>
</feature>
<keyword evidence="11" id="KW-1185">Reference proteome</keyword>
<dbReference type="PANTHER" id="PTHR43652:SF2">
    <property type="entry name" value="BASIC AMINO ACID ANTIPORTER YFCC-RELATED"/>
    <property type="match status" value="1"/>
</dbReference>
<comment type="caution">
    <text evidence="10">The sequence shown here is derived from an EMBL/GenBank/DDBJ whole genome shotgun (WGS) entry which is preliminary data.</text>
</comment>
<feature type="transmembrane region" description="Helical" evidence="8">
    <location>
        <begin position="604"/>
        <end position="620"/>
    </location>
</feature>
<evidence type="ECO:0000259" key="9">
    <source>
        <dbReference type="PROSITE" id="PS51202"/>
    </source>
</evidence>
<accession>A0A3M2RH04</accession>
<comment type="subcellular location">
    <subcellularLocation>
        <location evidence="1">Membrane</location>
        <topology evidence="1">Multi-pass membrane protein</topology>
    </subcellularLocation>
</comment>
<protein>
    <submittedName>
        <fullName evidence="10">Potassium transporter peripheral membrane component</fullName>
    </submittedName>
</protein>
<evidence type="ECO:0000256" key="4">
    <source>
        <dbReference type="ARBA" id="ARBA00022737"/>
    </source>
</evidence>
<feature type="domain" description="RCK C-terminal" evidence="9">
    <location>
        <begin position="304"/>
        <end position="392"/>
    </location>
</feature>
<evidence type="ECO:0000256" key="1">
    <source>
        <dbReference type="ARBA" id="ARBA00004141"/>
    </source>
</evidence>